<proteinExistence type="predicted"/>
<dbReference type="RefSeq" id="WP_209634653.1">
    <property type="nucleotide sequence ID" value="NZ_JAGINW010000001.1"/>
</dbReference>
<sequence length="103" mass="12100">MIEHLKGMADYHYYFTIYPSDHVSLKVVGAVGENPDPAEIVRLCELFSDFVEQFSWIDIRNPQWVRFRLCQVHLLTPRFAAHMGFRDPVTVTPHRHLCRYPGL</sequence>
<dbReference type="Proteomes" id="UP001519332">
    <property type="component" value="Unassembled WGS sequence"/>
</dbReference>
<accession>A0ABS4T7T2</accession>
<dbReference type="EMBL" id="JAGINW010000001">
    <property type="protein sequence ID" value="MBP2320467.1"/>
    <property type="molecule type" value="Genomic_DNA"/>
</dbReference>
<name>A0ABS4T7T2_9PSEU</name>
<evidence type="ECO:0000313" key="1">
    <source>
        <dbReference type="EMBL" id="MBP2320467.1"/>
    </source>
</evidence>
<reference evidence="1 2" key="1">
    <citation type="submission" date="2021-03" db="EMBL/GenBank/DDBJ databases">
        <title>Sequencing the genomes of 1000 actinobacteria strains.</title>
        <authorList>
            <person name="Klenk H.-P."/>
        </authorList>
    </citation>
    <scope>NUCLEOTIDE SEQUENCE [LARGE SCALE GENOMIC DNA]</scope>
    <source>
        <strain evidence="1 2">DSM 46670</strain>
    </source>
</reference>
<evidence type="ECO:0000313" key="2">
    <source>
        <dbReference type="Proteomes" id="UP001519332"/>
    </source>
</evidence>
<protein>
    <submittedName>
        <fullName evidence="1">Uncharacterized protein</fullName>
    </submittedName>
</protein>
<gene>
    <name evidence="1" type="ORF">JOF56_000852</name>
</gene>
<keyword evidence="2" id="KW-1185">Reference proteome</keyword>
<organism evidence="1 2">
    <name type="scientific">Kibdelosporangium banguiense</name>
    <dbReference type="NCBI Taxonomy" id="1365924"/>
    <lineage>
        <taxon>Bacteria</taxon>
        <taxon>Bacillati</taxon>
        <taxon>Actinomycetota</taxon>
        <taxon>Actinomycetes</taxon>
        <taxon>Pseudonocardiales</taxon>
        <taxon>Pseudonocardiaceae</taxon>
        <taxon>Kibdelosporangium</taxon>
    </lineage>
</organism>
<comment type="caution">
    <text evidence="1">The sequence shown here is derived from an EMBL/GenBank/DDBJ whole genome shotgun (WGS) entry which is preliminary data.</text>
</comment>